<dbReference type="RefSeq" id="WP_151110547.1">
    <property type="nucleotide sequence ID" value="NZ_WKJQ01000001.1"/>
</dbReference>
<evidence type="ECO:0000256" key="1">
    <source>
        <dbReference type="SAM" id="Phobius"/>
    </source>
</evidence>
<accession>A0A6A8G6B2</accession>
<gene>
    <name evidence="2" type="ORF">GJR99_06800</name>
</gene>
<evidence type="ECO:0000313" key="3">
    <source>
        <dbReference type="Proteomes" id="UP000443423"/>
    </source>
</evidence>
<keyword evidence="1" id="KW-0472">Membrane</keyword>
<dbReference type="Proteomes" id="UP000443423">
    <property type="component" value="Unassembled WGS sequence"/>
</dbReference>
<comment type="caution">
    <text evidence="2">The sequence shown here is derived from an EMBL/GenBank/DDBJ whole genome shotgun (WGS) entry which is preliminary data.</text>
</comment>
<proteinExistence type="predicted"/>
<dbReference type="EMBL" id="WKJQ01000001">
    <property type="protein sequence ID" value="MRW96285.1"/>
    <property type="molecule type" value="Genomic_DNA"/>
</dbReference>
<keyword evidence="3" id="KW-1185">Reference proteome</keyword>
<evidence type="ECO:0000313" key="2">
    <source>
        <dbReference type="EMBL" id="MRW96285.1"/>
    </source>
</evidence>
<dbReference type="AlphaFoldDB" id="A0A6A8G6B2"/>
<reference evidence="2 3" key="1">
    <citation type="submission" date="2019-11" db="EMBL/GenBank/DDBJ databases">
        <title>Whole genome sequence of Haloferax sp. MBLA0078.</title>
        <authorList>
            <person name="Seo M.-J."/>
            <person name="Cho E.-S."/>
        </authorList>
    </citation>
    <scope>NUCLEOTIDE SEQUENCE [LARGE SCALE GENOMIC DNA]</scope>
    <source>
        <strain evidence="2 3">MBLA0078</strain>
    </source>
</reference>
<feature type="transmembrane region" description="Helical" evidence="1">
    <location>
        <begin position="6"/>
        <end position="24"/>
    </location>
</feature>
<name>A0A6A8G6B2_9EURY</name>
<keyword evidence="1" id="KW-1133">Transmembrane helix</keyword>
<dbReference type="OrthoDB" id="384977at2157"/>
<sequence length="238" mass="27848">MAGLSPSIFTISAIITIITGIWFFRERIVELSEIFEERYRPELISGIFSPHADVRVVEDSIDFKNLIKPAADNAAVKVDMISMHMATVDKIQDEQFPNPNVEHRILLLDPLAESNASDAGLSGIEAARRSKFQDNELITNDKFERQFDWFYDNLKSEKWKNVHVRLYRTTPWFRGVFIDSHCAGFLLTPTIQDGRRTAKFWTEDRNVVEILENNFNDIWNDKRTVDFERWYKRNVDDL</sequence>
<organism evidence="2 3">
    <name type="scientific">Haloferax marinum</name>
    <dbReference type="NCBI Taxonomy" id="2666143"/>
    <lineage>
        <taxon>Archaea</taxon>
        <taxon>Methanobacteriati</taxon>
        <taxon>Methanobacteriota</taxon>
        <taxon>Stenosarchaea group</taxon>
        <taxon>Halobacteria</taxon>
        <taxon>Halobacteriales</taxon>
        <taxon>Haloferacaceae</taxon>
        <taxon>Haloferax</taxon>
    </lineage>
</organism>
<keyword evidence="1" id="KW-0812">Transmembrane</keyword>
<protein>
    <submittedName>
        <fullName evidence="2">Uncharacterized protein</fullName>
    </submittedName>
</protein>